<protein>
    <submittedName>
        <fullName evidence="1">Uncharacterized protein</fullName>
    </submittedName>
</protein>
<proteinExistence type="predicted"/>
<organism evidence="1 2">
    <name type="scientific">Elysia crispata</name>
    <name type="common">lettuce slug</name>
    <dbReference type="NCBI Taxonomy" id="231223"/>
    <lineage>
        <taxon>Eukaryota</taxon>
        <taxon>Metazoa</taxon>
        <taxon>Spiralia</taxon>
        <taxon>Lophotrochozoa</taxon>
        <taxon>Mollusca</taxon>
        <taxon>Gastropoda</taxon>
        <taxon>Heterobranchia</taxon>
        <taxon>Euthyneura</taxon>
        <taxon>Panpulmonata</taxon>
        <taxon>Sacoglossa</taxon>
        <taxon>Placobranchoidea</taxon>
        <taxon>Plakobranchidae</taxon>
        <taxon>Elysia</taxon>
    </lineage>
</organism>
<comment type="caution">
    <text evidence="1">The sequence shown here is derived from an EMBL/GenBank/DDBJ whole genome shotgun (WGS) entry which is preliminary data.</text>
</comment>
<reference evidence="1" key="1">
    <citation type="journal article" date="2023" name="G3 (Bethesda)">
        <title>A reference genome for the long-term kleptoplast-retaining sea slug Elysia crispata morphotype clarki.</title>
        <authorList>
            <person name="Eastman K.E."/>
            <person name="Pendleton A.L."/>
            <person name="Shaikh M.A."/>
            <person name="Suttiyut T."/>
            <person name="Ogas R."/>
            <person name="Tomko P."/>
            <person name="Gavelis G."/>
            <person name="Widhalm J.R."/>
            <person name="Wisecaver J.H."/>
        </authorList>
    </citation>
    <scope>NUCLEOTIDE SEQUENCE</scope>
    <source>
        <strain evidence="1">ECLA1</strain>
    </source>
</reference>
<sequence length="240" mass="27202">MHDKTAHKTKPASKVKLDPPQIGAACDPDQWSAFTRQWAMYKKSMFISDTLAPTALFYCCSPDLRTDIMRDLQDDVYAMKEKDLLSAMRRMTVKDESTLVHPIRLKKMTVTRDGNTYLPSQFESPKQHLAGNARHVVEPAMTRRMIEQSDQEPVKPGHTCAKCSVKGHFTASNSKCTSCRKWGHQGATSRFCNLSNRCSLNPKGMQDGGRVLQTEDDKHEDDSVGHLYDQLYKTDMQNNT</sequence>
<dbReference type="EMBL" id="JAWDGP010000750">
    <property type="protein sequence ID" value="KAK3797587.1"/>
    <property type="molecule type" value="Genomic_DNA"/>
</dbReference>
<dbReference type="AlphaFoldDB" id="A0AAE1B100"/>
<name>A0AAE1B100_9GAST</name>
<evidence type="ECO:0000313" key="1">
    <source>
        <dbReference type="EMBL" id="KAK3797587.1"/>
    </source>
</evidence>
<dbReference type="Proteomes" id="UP001283361">
    <property type="component" value="Unassembled WGS sequence"/>
</dbReference>
<gene>
    <name evidence="1" type="ORF">RRG08_054615</name>
</gene>
<accession>A0AAE1B100</accession>
<evidence type="ECO:0000313" key="2">
    <source>
        <dbReference type="Proteomes" id="UP001283361"/>
    </source>
</evidence>
<keyword evidence="2" id="KW-1185">Reference proteome</keyword>